<dbReference type="Gene3D" id="1.10.1710.10">
    <property type="entry name" value="ProQ/FinO domain"/>
    <property type="match status" value="1"/>
</dbReference>
<dbReference type="SMART" id="SM00945">
    <property type="entry name" value="ProQ"/>
    <property type="match status" value="1"/>
</dbReference>
<feature type="region of interest" description="Disordered" evidence="4">
    <location>
        <begin position="103"/>
        <end position="158"/>
    </location>
</feature>
<geneLocation type="plasmid" evidence="6 7">
    <name>unnamed</name>
</geneLocation>
<dbReference type="InterPro" id="IPR036442">
    <property type="entry name" value="ProQ/FinO_sf"/>
</dbReference>
<evidence type="ECO:0000256" key="3">
    <source>
        <dbReference type="ARBA" id="ARBA00023186"/>
    </source>
</evidence>
<dbReference type="RefSeq" id="WP_280663741.1">
    <property type="nucleotide sequence ID" value="NZ_CP120375.1"/>
</dbReference>
<evidence type="ECO:0000259" key="5">
    <source>
        <dbReference type="SMART" id="SM00945"/>
    </source>
</evidence>
<evidence type="ECO:0000256" key="1">
    <source>
        <dbReference type="ARBA" id="ARBA00022490"/>
    </source>
</evidence>
<evidence type="ECO:0000313" key="7">
    <source>
        <dbReference type="Proteomes" id="UP001229355"/>
    </source>
</evidence>
<protein>
    <submittedName>
        <fullName evidence="6">ProQ/FinO family protein</fullName>
    </submittedName>
</protein>
<gene>
    <name evidence="6" type="ORF">PZN02_006105</name>
</gene>
<feature type="domain" description="ProQ/FinO" evidence="5">
    <location>
        <begin position="5"/>
        <end position="115"/>
    </location>
</feature>
<keyword evidence="2" id="KW-0694">RNA-binding</keyword>
<feature type="compositionally biased region" description="Basic residues" evidence="4">
    <location>
        <begin position="148"/>
        <end position="158"/>
    </location>
</feature>
<organism evidence="6 7">
    <name type="scientific">Sinorhizobium garamanticum</name>
    <dbReference type="NCBI Taxonomy" id="680247"/>
    <lineage>
        <taxon>Bacteria</taxon>
        <taxon>Pseudomonadati</taxon>
        <taxon>Pseudomonadota</taxon>
        <taxon>Alphaproteobacteria</taxon>
        <taxon>Hyphomicrobiales</taxon>
        <taxon>Rhizobiaceae</taxon>
        <taxon>Sinorhizobium/Ensifer group</taxon>
        <taxon>Sinorhizobium</taxon>
    </lineage>
</organism>
<dbReference type="EMBL" id="CP120375">
    <property type="protein sequence ID" value="WEX91783.1"/>
    <property type="molecule type" value="Genomic_DNA"/>
</dbReference>
<keyword evidence="6" id="KW-0614">Plasmid</keyword>
<keyword evidence="3" id="KW-0143">Chaperone</keyword>
<evidence type="ECO:0000256" key="2">
    <source>
        <dbReference type="ARBA" id="ARBA00022884"/>
    </source>
</evidence>
<evidence type="ECO:0000313" key="6">
    <source>
        <dbReference type="EMBL" id="WEX91783.1"/>
    </source>
</evidence>
<dbReference type="PANTHER" id="PTHR38106">
    <property type="entry name" value="RNA CHAPERONE PROQ"/>
    <property type="match status" value="1"/>
</dbReference>
<keyword evidence="7" id="KW-1185">Reference proteome</keyword>
<dbReference type="SUPFAM" id="SSF48657">
    <property type="entry name" value="FinO-like"/>
    <property type="match status" value="1"/>
</dbReference>
<dbReference type="Proteomes" id="UP001229355">
    <property type="component" value="Plasmid unnamed"/>
</dbReference>
<reference evidence="6 7" key="1">
    <citation type="submission" date="2023-03" db="EMBL/GenBank/DDBJ databases">
        <authorList>
            <person name="Kaur S."/>
            <person name="Espinosa-Saiz D."/>
            <person name="Velazquez E."/>
            <person name="Menendez E."/>
            <person name="diCenzo G.C."/>
        </authorList>
    </citation>
    <scope>NUCLEOTIDE SEQUENCE [LARGE SCALE GENOMIC DNA]</scope>
    <source>
        <strain evidence="6 7">LMG 24692</strain>
        <plasmid evidence="6 7">unnamed</plasmid>
    </source>
</reference>
<accession>A0ABY8DSD1</accession>
<keyword evidence="1" id="KW-0963">Cytoplasm</keyword>
<dbReference type="PANTHER" id="PTHR38106:SF1">
    <property type="entry name" value="RNA CHAPERONE PROQ"/>
    <property type="match status" value="1"/>
</dbReference>
<proteinExistence type="predicted"/>
<name>A0ABY8DSD1_9HYPH</name>
<dbReference type="Pfam" id="PF04352">
    <property type="entry name" value="ProQ"/>
    <property type="match status" value="1"/>
</dbReference>
<feature type="compositionally biased region" description="Basic and acidic residues" evidence="4">
    <location>
        <begin position="112"/>
        <end position="137"/>
    </location>
</feature>
<sequence length="158" mass="17427">MPTEKQWKSPSVLFAYLSEKWPDAFNTKAPKPLKIGIREDIRALDSELSDEDLSRALRAYTRTGKYLAQLLPGATRIDLDGKAAGEVTEADAATAQAWLLARFAKGGAEQSPEPKPEPESSAKPDPKRAENKAKLSADRPAGLVVETKRRRSLGRRDR</sequence>
<evidence type="ECO:0000256" key="4">
    <source>
        <dbReference type="SAM" id="MobiDB-lite"/>
    </source>
</evidence>
<dbReference type="InterPro" id="IPR023529">
    <property type="entry name" value="ProQ"/>
</dbReference>
<dbReference type="InterPro" id="IPR016103">
    <property type="entry name" value="ProQ/FinO"/>
</dbReference>